<reference evidence="1 2" key="1">
    <citation type="journal article" date="2011" name="PLoS Genet.">
        <title>Genome sequencing and comparative transcriptomics of the model entomopathogenic fungi Metarhizium anisopliae and M. acridum.</title>
        <authorList>
            <person name="Gao Q."/>
            <person name="Jin K."/>
            <person name="Ying S.H."/>
            <person name="Zhang Y."/>
            <person name="Xiao G."/>
            <person name="Shang Y."/>
            <person name="Duan Z."/>
            <person name="Hu X."/>
            <person name="Xie X.Q."/>
            <person name="Zhou G."/>
            <person name="Peng G."/>
            <person name="Luo Z."/>
            <person name="Huang W."/>
            <person name="Wang B."/>
            <person name="Fang W."/>
            <person name="Wang S."/>
            <person name="Zhong Y."/>
            <person name="Ma L.J."/>
            <person name="St Leger R.J."/>
            <person name="Zhao G.P."/>
            <person name="Pei Y."/>
            <person name="Feng M.G."/>
            <person name="Xia Y."/>
            <person name="Wang C."/>
        </authorList>
    </citation>
    <scope>NUCLEOTIDE SEQUENCE [LARGE SCALE GENOMIC DNA]</scope>
    <source>
        <strain evidence="1 2">CQMa 102</strain>
    </source>
</reference>
<dbReference type="SUPFAM" id="SSF81383">
    <property type="entry name" value="F-box domain"/>
    <property type="match status" value="1"/>
</dbReference>
<dbReference type="EMBL" id="GL698470">
    <property type="protein sequence ID" value="EFY93585.1"/>
    <property type="molecule type" value="Genomic_DNA"/>
</dbReference>
<name>E9DS03_METAQ</name>
<dbReference type="HOGENOM" id="CLU_687130_0_0_1"/>
<dbReference type="Gene3D" id="1.20.1280.50">
    <property type="match status" value="1"/>
</dbReference>
<dbReference type="AlphaFoldDB" id="E9DS03"/>
<evidence type="ECO:0000313" key="1">
    <source>
        <dbReference type="EMBL" id="EFY93585.1"/>
    </source>
</evidence>
<keyword evidence="2" id="KW-1185">Reference proteome</keyword>
<protein>
    <submittedName>
        <fullName evidence="1">F-box domain containing protein</fullName>
    </submittedName>
</protein>
<dbReference type="InterPro" id="IPR036047">
    <property type="entry name" value="F-box-like_dom_sf"/>
</dbReference>
<dbReference type="InParanoid" id="E9DS03"/>
<accession>E9DS03</accession>
<dbReference type="eggNOG" id="ENOG502SZ3F">
    <property type="taxonomic scope" value="Eukaryota"/>
</dbReference>
<evidence type="ECO:0000313" key="2">
    <source>
        <dbReference type="Proteomes" id="UP000002499"/>
    </source>
</evidence>
<organism evidence="2">
    <name type="scientific">Metarhizium acridum (strain CQMa 102)</name>
    <dbReference type="NCBI Taxonomy" id="655827"/>
    <lineage>
        <taxon>Eukaryota</taxon>
        <taxon>Fungi</taxon>
        <taxon>Dikarya</taxon>
        <taxon>Ascomycota</taxon>
        <taxon>Pezizomycotina</taxon>
        <taxon>Sordariomycetes</taxon>
        <taxon>Hypocreomycetidae</taxon>
        <taxon>Hypocreales</taxon>
        <taxon>Clavicipitaceae</taxon>
        <taxon>Metarhizium</taxon>
    </lineage>
</organism>
<dbReference type="OrthoDB" id="4933705at2759"/>
<dbReference type="Proteomes" id="UP000002499">
    <property type="component" value="Unassembled WGS sequence"/>
</dbReference>
<gene>
    <name evidence="1" type="ORF">MAC_00076</name>
</gene>
<proteinExistence type="predicted"/>
<dbReference type="OMA" id="CSEWAGL"/>
<sequence length="401" mass="46010">MPLYIRSSRSLCPLQLYHWQLRHRSRCRLGQSILNLGQAGVEISGVRFYDPLDSSNFKAPLHCECRWDDQGPHAAESVHIGVLGQAPVNHLHGFPLQEPCWSLLGQTSCPQTVSVDRFFDLHKSLTFPHEDIFWNWDLNSGFHDGGFISANHEDHYPWEGNFEYLARDSKLSHTASKDPYSVSEIKKLLTQKTRPPKWDSRPIPYRKPTTNDCFTLLPETLCLAIASLLPTVDVFRARRASRGFISAYYNNRFWRSRISATGERFWLFESQKWDHSLNWLSIYRRTNRAQCSPGLRNRARIMNLNQQVLEVLSSKWNEAPSLPPSSLPPPYQGAAKWLEASANQNESLLMAGFAKCCRQVREVEAGLPVAPYQLAISTTRLEDVRYIAGIRILRRGSEMRV</sequence>